<name>X6NUB2_RETFI</name>
<evidence type="ECO:0000313" key="1">
    <source>
        <dbReference type="EMBL" id="ETO29621.1"/>
    </source>
</evidence>
<sequence>MDHNRLTETAKAFLKNSNSTFSNQTVTNIITVYEKIMKDQTNAFKSNGNIDFFGARDFYGLIKHKVALAERPNSQSLESYFCNFGGLDHSDYRKQFKRNLMEKKYCQSLDLSVSRHCMITSEKYYSWQLLLEYIF</sequence>
<reference evidence="1 2" key="1">
    <citation type="journal article" date="2013" name="Curr. Biol.">
        <title>The Genome of the Foraminiferan Reticulomyxa filosa.</title>
        <authorList>
            <person name="Glockner G."/>
            <person name="Hulsmann N."/>
            <person name="Schleicher M."/>
            <person name="Noegel A.A."/>
            <person name="Eichinger L."/>
            <person name="Gallinger C."/>
            <person name="Pawlowski J."/>
            <person name="Sierra R."/>
            <person name="Euteneuer U."/>
            <person name="Pillet L."/>
            <person name="Moustafa A."/>
            <person name="Platzer M."/>
            <person name="Groth M."/>
            <person name="Szafranski K."/>
            <person name="Schliwa M."/>
        </authorList>
    </citation>
    <scope>NUCLEOTIDE SEQUENCE [LARGE SCALE GENOMIC DNA]</scope>
</reference>
<proteinExistence type="predicted"/>
<evidence type="ECO:0000313" key="2">
    <source>
        <dbReference type="Proteomes" id="UP000023152"/>
    </source>
</evidence>
<dbReference type="Proteomes" id="UP000023152">
    <property type="component" value="Unassembled WGS sequence"/>
</dbReference>
<dbReference type="AlphaFoldDB" id="X6NUB2"/>
<gene>
    <name evidence="1" type="ORF">RFI_07499</name>
</gene>
<dbReference type="EMBL" id="ASPP01005946">
    <property type="protein sequence ID" value="ETO29621.1"/>
    <property type="molecule type" value="Genomic_DNA"/>
</dbReference>
<accession>X6NUB2</accession>
<keyword evidence="2" id="KW-1185">Reference proteome</keyword>
<comment type="caution">
    <text evidence="1">The sequence shown here is derived from an EMBL/GenBank/DDBJ whole genome shotgun (WGS) entry which is preliminary data.</text>
</comment>
<protein>
    <submittedName>
        <fullName evidence="1">Uncharacterized protein</fullName>
    </submittedName>
</protein>
<organism evidence="1 2">
    <name type="scientific">Reticulomyxa filosa</name>
    <dbReference type="NCBI Taxonomy" id="46433"/>
    <lineage>
        <taxon>Eukaryota</taxon>
        <taxon>Sar</taxon>
        <taxon>Rhizaria</taxon>
        <taxon>Retaria</taxon>
        <taxon>Foraminifera</taxon>
        <taxon>Monothalamids</taxon>
        <taxon>Reticulomyxidae</taxon>
        <taxon>Reticulomyxa</taxon>
    </lineage>
</organism>